<comment type="subcellular location">
    <subcellularLocation>
        <location evidence="1 8">Cell membrane</location>
        <topology evidence="1 8">Multi-pass membrane protein</topology>
    </subcellularLocation>
</comment>
<keyword evidence="6 8" id="KW-1133">Transmembrane helix</keyword>
<keyword evidence="5 8" id="KW-0812">Transmembrane</keyword>
<comment type="caution">
    <text evidence="10">The sequence shown here is derived from an EMBL/GenBank/DDBJ whole genome shotgun (WGS) entry which is preliminary data.</text>
</comment>
<feature type="transmembrane region" description="Helical" evidence="8">
    <location>
        <begin position="176"/>
        <end position="196"/>
    </location>
</feature>
<keyword evidence="7 8" id="KW-0472">Membrane</keyword>
<feature type="transmembrane region" description="Helical" evidence="8">
    <location>
        <begin position="216"/>
        <end position="237"/>
    </location>
</feature>
<protein>
    <submittedName>
        <fullName evidence="10">Alanine:cation symporter family protein</fullName>
    </submittedName>
</protein>
<feature type="transmembrane region" description="Helical" evidence="8">
    <location>
        <begin position="249"/>
        <end position="269"/>
    </location>
</feature>
<name>A0A2W5I9Z6_9ACTN</name>
<evidence type="ECO:0000256" key="3">
    <source>
        <dbReference type="ARBA" id="ARBA00022448"/>
    </source>
</evidence>
<feature type="transmembrane region" description="Helical" evidence="8">
    <location>
        <begin position="447"/>
        <end position="466"/>
    </location>
</feature>
<proteinExistence type="inferred from homology"/>
<reference evidence="10 11" key="1">
    <citation type="submission" date="2017-08" db="EMBL/GenBank/DDBJ databases">
        <title>Infants hospitalized years apart are colonized by the same room-sourced microbial strains.</title>
        <authorList>
            <person name="Brooks B."/>
            <person name="Olm M.R."/>
            <person name="Firek B.A."/>
            <person name="Baker R."/>
            <person name="Thomas B.C."/>
            <person name="Morowitz M.J."/>
            <person name="Banfield J.F."/>
        </authorList>
    </citation>
    <scope>NUCLEOTIDE SEQUENCE [LARGE SCALE GENOMIC DNA]</scope>
    <source>
        <strain evidence="10">S2_006_000_R1_57</strain>
    </source>
</reference>
<feature type="transmembrane region" description="Helical" evidence="8">
    <location>
        <begin position="38"/>
        <end position="58"/>
    </location>
</feature>
<evidence type="ECO:0000313" key="10">
    <source>
        <dbReference type="EMBL" id="PZP88540.1"/>
    </source>
</evidence>
<dbReference type="Gene3D" id="1.20.1740.10">
    <property type="entry name" value="Amino acid/polyamine transporter I"/>
    <property type="match status" value="1"/>
</dbReference>
<feature type="transmembrane region" description="Helical" evidence="8">
    <location>
        <begin position="420"/>
        <end position="441"/>
    </location>
</feature>
<dbReference type="PRINTS" id="PR00175">
    <property type="entry name" value="NAALASMPORT"/>
</dbReference>
<dbReference type="PANTHER" id="PTHR30330">
    <property type="entry name" value="AGSS FAMILY TRANSPORTER, SODIUM-ALANINE"/>
    <property type="match status" value="1"/>
</dbReference>
<evidence type="ECO:0000256" key="7">
    <source>
        <dbReference type="ARBA" id="ARBA00023136"/>
    </source>
</evidence>
<evidence type="ECO:0000256" key="1">
    <source>
        <dbReference type="ARBA" id="ARBA00004651"/>
    </source>
</evidence>
<dbReference type="GO" id="GO:0005886">
    <property type="term" value="C:plasma membrane"/>
    <property type="evidence" value="ECO:0007669"/>
    <property type="project" value="UniProtKB-SubCell"/>
</dbReference>
<dbReference type="AlphaFoldDB" id="A0A2W5I9Z6"/>
<keyword evidence="4 8" id="KW-1003">Cell membrane</keyword>
<feature type="transmembrane region" description="Helical" evidence="8">
    <location>
        <begin position="379"/>
        <end position="399"/>
    </location>
</feature>
<evidence type="ECO:0000256" key="6">
    <source>
        <dbReference type="ARBA" id="ARBA00022989"/>
    </source>
</evidence>
<feature type="transmembrane region" description="Helical" evidence="8">
    <location>
        <begin position="275"/>
        <end position="298"/>
    </location>
</feature>
<dbReference type="RefSeq" id="WP_290598797.1">
    <property type="nucleotide sequence ID" value="NZ_CALTYI010000012.1"/>
</dbReference>
<evidence type="ECO:0000256" key="8">
    <source>
        <dbReference type="RuleBase" id="RU363064"/>
    </source>
</evidence>
<organism evidence="10 11">
    <name type="scientific">Lawsonella clevelandensis</name>
    <dbReference type="NCBI Taxonomy" id="1528099"/>
    <lineage>
        <taxon>Bacteria</taxon>
        <taxon>Bacillati</taxon>
        <taxon>Actinomycetota</taxon>
        <taxon>Actinomycetes</taxon>
        <taxon>Mycobacteriales</taxon>
        <taxon>Lawsonellaceae</taxon>
        <taxon>Lawsonella</taxon>
    </lineage>
</organism>
<dbReference type="PANTHER" id="PTHR30330:SF3">
    <property type="entry name" value="TRANSCRIPTIONAL REGULATOR, LRP FAMILY"/>
    <property type="match status" value="1"/>
</dbReference>
<evidence type="ECO:0000256" key="4">
    <source>
        <dbReference type="ARBA" id="ARBA00022475"/>
    </source>
</evidence>
<feature type="region of interest" description="Disordered" evidence="9">
    <location>
        <begin position="505"/>
        <end position="542"/>
    </location>
</feature>
<evidence type="ECO:0000256" key="9">
    <source>
        <dbReference type="SAM" id="MobiDB-lite"/>
    </source>
</evidence>
<feature type="compositionally biased region" description="Acidic residues" evidence="9">
    <location>
        <begin position="528"/>
        <end position="542"/>
    </location>
</feature>
<accession>A0A2W5I9Z6</accession>
<comment type="similarity">
    <text evidence="2 8">Belongs to the alanine or glycine:cation symporter (AGCS) (TC 2.A.25) family.</text>
</comment>
<evidence type="ECO:0000256" key="2">
    <source>
        <dbReference type="ARBA" id="ARBA00009261"/>
    </source>
</evidence>
<sequence length="542" mass="56555">MILAASPINNAIETVMVPISHAVSSVVFCDIPIGSNRLPLILVWLLAGSVFFTVYLGVQQLRPHSQKLSYNLIRGRFARETDPGEVTSFQALATELSGTVGLGNIAGVAIAITAGGPGAALWIAVAGVLGMSVKMAEATLGSKFRIVREDGTTDGGPMYYLRDGLKQQGHEKLGKVLSTIFAVTTVFGMTGAGNMFQANQATSQIVAVSGGALESYRWAIGVAIAVLVALVILGGITKIGSYTSRIVPIMAGIYVVTCLVVIGCNIHQLPAAFRAIFEGAFTGRGAAGGIVGAMIIGFRRAAFSNAAGVGTAGIAHSAVKTRRPASQGFVAMWEPFVDSVVVCSITSLTVVITGVWQNVGPGAEGVSLTSKAWSTAAPWLSYVLAVAVALFAFSTMLSYSFYGCKAVGFLCGGSRKAEKIYNIIFILLIVVGATTSLAPIVDFSDAMLFLMSIPNLVGLYFLAPVVKQEIFGFVGRVKDGDIGPVAEEHQLGMLYSKSSDEDPAVTVGNIPDGGGSMGEVPTGSEPGEFCDDFYSDEVPSED</sequence>
<dbReference type="Pfam" id="PF01235">
    <property type="entry name" value="Na_Ala_symp"/>
    <property type="match status" value="1"/>
</dbReference>
<keyword evidence="8" id="KW-0769">Symport</keyword>
<evidence type="ECO:0000313" key="11">
    <source>
        <dbReference type="Proteomes" id="UP000248606"/>
    </source>
</evidence>
<gene>
    <name evidence="10" type="ORF">DI579_05830</name>
</gene>
<dbReference type="InterPro" id="IPR001463">
    <property type="entry name" value="Na/Ala_symport"/>
</dbReference>
<keyword evidence="3 8" id="KW-0813">Transport</keyword>
<dbReference type="EMBL" id="QFOZ01000010">
    <property type="protein sequence ID" value="PZP88540.1"/>
    <property type="molecule type" value="Genomic_DNA"/>
</dbReference>
<evidence type="ECO:0000256" key="5">
    <source>
        <dbReference type="ARBA" id="ARBA00022692"/>
    </source>
</evidence>
<dbReference type="NCBIfam" id="TIGR00835">
    <property type="entry name" value="agcS"/>
    <property type="match status" value="1"/>
</dbReference>
<dbReference type="Proteomes" id="UP000248606">
    <property type="component" value="Unassembled WGS sequence"/>
</dbReference>
<dbReference type="GO" id="GO:0005283">
    <property type="term" value="F:amino acid:sodium symporter activity"/>
    <property type="evidence" value="ECO:0007669"/>
    <property type="project" value="InterPro"/>
</dbReference>
<feature type="transmembrane region" description="Helical" evidence="8">
    <location>
        <begin position="336"/>
        <end position="359"/>
    </location>
</feature>